<dbReference type="FunFam" id="3.40.50.11540:FF:000001">
    <property type="entry name" value="NADH dehydrogenase [ubiquinone] flavoprotein 1, mitochondrial"/>
    <property type="match status" value="1"/>
</dbReference>
<dbReference type="Pfam" id="PF13237">
    <property type="entry name" value="Fer4_10"/>
    <property type="match status" value="1"/>
</dbReference>
<dbReference type="InterPro" id="IPR017900">
    <property type="entry name" value="4Fe4S_Fe_S_CS"/>
</dbReference>
<dbReference type="EMBL" id="DTHB01000041">
    <property type="protein sequence ID" value="HGB14543.1"/>
    <property type="molecule type" value="Genomic_DNA"/>
</dbReference>
<dbReference type="InterPro" id="IPR019575">
    <property type="entry name" value="Nuop51_4Fe4S-bd"/>
</dbReference>
<dbReference type="InterPro" id="IPR036249">
    <property type="entry name" value="Thioredoxin-like_sf"/>
</dbReference>
<dbReference type="PROSITE" id="PS00198">
    <property type="entry name" value="4FE4S_FER_1"/>
    <property type="match status" value="1"/>
</dbReference>
<sequence length="617" mass="67453">MPRFESVDHLNQYRRQLKAKFDPNQLQVLVCAGPGCLPLGSNALAEAFRAALAERGLNGKVVLKSSGCQGLCAKGVRVLIRPQEISYQKVAPEDVPEIVETTLIKGGIVDRLLYQDPVSGEKCVHKSEIPFYQRQQPIVLRKLDVIDPESLDDYLLLGGYRSLRKAFFEMTPLQVIEALERSGLRGRGGAGFPTGRKWRICREAPEKVKFLICNGDEGDPGAFMDRAVMEGDPHAIIEGMIVGAYAIGASQGYIYVRHEYPLAVKRLKLAIEQAREAGFLGKNILRSGVNFDIKISQGSGAFVCGEETALIASIEGFIGEPSPRPPYPAQAGLFGLPTVINNVETWANVPEIINMGPDWYAAIGTENSKGTKVFSLVGAVNHTGLVEVPMGTTLRQIIFDLGGGIPGGKEFKAVQTGGPSGGCIPQHFLDLPVDYDSLQEVGSIMGSGGMIVMDQTSCMVDVARYFINFLFEESCGKCTPCREGLRQLVHIYNEIINGRGEESHLALMEDLCTAMRSASICGLGQSAVNPVLSTLKYFREEYEAHIFRKKCPALVCRPLIKYTIDPDICTGCLACVRECPVGAISGIRKEAQEIDQELCIKCGLCYEVCQFEAVRRE</sequence>
<dbReference type="InterPro" id="IPR037225">
    <property type="entry name" value="Nuo51_FMN-bd_sf"/>
</dbReference>
<dbReference type="Gene3D" id="3.40.50.11540">
    <property type="entry name" value="NADH-ubiquinone oxidoreductase 51kDa subunit"/>
    <property type="match status" value="1"/>
</dbReference>
<evidence type="ECO:0000259" key="6">
    <source>
        <dbReference type="PROSITE" id="PS51379"/>
    </source>
</evidence>
<dbReference type="AlphaFoldDB" id="A0A7C3SIJ6"/>
<comment type="similarity">
    <text evidence="1">Belongs to the complex I 51 kDa subunit family.</text>
</comment>
<dbReference type="PROSITE" id="PS00645">
    <property type="entry name" value="COMPLEX1_51K_2"/>
    <property type="match status" value="1"/>
</dbReference>
<comment type="caution">
    <text evidence="7">The sequence shown here is derived from an EMBL/GenBank/DDBJ whole genome shotgun (WGS) entry which is preliminary data.</text>
</comment>
<evidence type="ECO:0000313" key="7">
    <source>
        <dbReference type="EMBL" id="HGB14543.1"/>
    </source>
</evidence>
<proteinExistence type="inferred from homology"/>
<dbReference type="SUPFAM" id="SSF142019">
    <property type="entry name" value="Nqo1 FMN-binding domain-like"/>
    <property type="match status" value="1"/>
</dbReference>
<dbReference type="InterPro" id="IPR001949">
    <property type="entry name" value="NADH-UbQ_OxRdtase_51kDa_CS"/>
</dbReference>
<dbReference type="SUPFAM" id="SSF140490">
    <property type="entry name" value="Nqo1C-terminal domain-like"/>
    <property type="match status" value="1"/>
</dbReference>
<dbReference type="InterPro" id="IPR017896">
    <property type="entry name" value="4Fe4S_Fe-S-bd"/>
</dbReference>
<dbReference type="GO" id="GO:0046872">
    <property type="term" value="F:metal ion binding"/>
    <property type="evidence" value="ECO:0007669"/>
    <property type="project" value="UniProtKB-KW"/>
</dbReference>
<accession>A0A7C3SIJ6</accession>
<dbReference type="FunFam" id="1.20.1440.230:FF:000001">
    <property type="entry name" value="Mitochondrial NADH dehydrogenase flavoprotein 1"/>
    <property type="match status" value="1"/>
</dbReference>
<dbReference type="PANTHER" id="PTHR43578:SF3">
    <property type="entry name" value="NADH-QUINONE OXIDOREDUCTASE SUBUNIT F"/>
    <property type="match status" value="1"/>
</dbReference>
<dbReference type="Gene3D" id="3.40.30.10">
    <property type="entry name" value="Glutaredoxin"/>
    <property type="match status" value="1"/>
</dbReference>
<dbReference type="GO" id="GO:0008137">
    <property type="term" value="F:NADH dehydrogenase (ubiquinone) activity"/>
    <property type="evidence" value="ECO:0007669"/>
    <property type="project" value="InterPro"/>
</dbReference>
<dbReference type="GO" id="GO:0051539">
    <property type="term" value="F:4 iron, 4 sulfur cluster binding"/>
    <property type="evidence" value="ECO:0007669"/>
    <property type="project" value="UniProtKB-KW"/>
</dbReference>
<keyword evidence="5" id="KW-0411">Iron-sulfur</keyword>
<keyword evidence="2" id="KW-0004">4Fe-4S</keyword>
<feature type="domain" description="4Fe-4S ferredoxin-type" evidence="6">
    <location>
        <begin position="590"/>
        <end position="617"/>
    </location>
</feature>
<dbReference type="Pfam" id="PF01512">
    <property type="entry name" value="Complex1_51K"/>
    <property type="match status" value="1"/>
</dbReference>
<evidence type="ECO:0000256" key="1">
    <source>
        <dbReference type="ARBA" id="ARBA00007523"/>
    </source>
</evidence>
<dbReference type="InterPro" id="IPR037207">
    <property type="entry name" value="Nuop51_4Fe4S-bd_sf"/>
</dbReference>
<dbReference type="SUPFAM" id="SSF54862">
    <property type="entry name" value="4Fe-4S ferredoxins"/>
    <property type="match status" value="1"/>
</dbReference>
<dbReference type="GO" id="GO:0010181">
    <property type="term" value="F:FMN binding"/>
    <property type="evidence" value="ECO:0007669"/>
    <property type="project" value="InterPro"/>
</dbReference>
<evidence type="ECO:0000256" key="5">
    <source>
        <dbReference type="ARBA" id="ARBA00023014"/>
    </source>
</evidence>
<dbReference type="InterPro" id="IPR011538">
    <property type="entry name" value="Nuo51_FMN-bd"/>
</dbReference>
<keyword evidence="3" id="KW-0479">Metal-binding</keyword>
<protein>
    <submittedName>
        <fullName evidence="7">NADH-quinone oxidoreductase subunit NuoF</fullName>
    </submittedName>
</protein>
<dbReference type="PANTHER" id="PTHR43578">
    <property type="entry name" value="NADH-QUINONE OXIDOREDUCTASE SUBUNIT F"/>
    <property type="match status" value="1"/>
</dbReference>
<organism evidence="7">
    <name type="scientific">Desulfobacca acetoxidans</name>
    <dbReference type="NCBI Taxonomy" id="60893"/>
    <lineage>
        <taxon>Bacteria</taxon>
        <taxon>Pseudomonadati</taxon>
        <taxon>Thermodesulfobacteriota</taxon>
        <taxon>Desulfobaccia</taxon>
        <taxon>Desulfobaccales</taxon>
        <taxon>Desulfobaccaceae</taxon>
        <taxon>Desulfobacca</taxon>
    </lineage>
</organism>
<dbReference type="Gene3D" id="1.20.1440.230">
    <property type="entry name" value="NADH-ubiquinone oxidoreductase 51kDa subunit, iron-sulphur binding domain"/>
    <property type="match status" value="1"/>
</dbReference>
<name>A0A7C3SIJ6_9BACT</name>
<dbReference type="Gene3D" id="3.30.70.20">
    <property type="match status" value="1"/>
</dbReference>
<evidence type="ECO:0000256" key="3">
    <source>
        <dbReference type="ARBA" id="ARBA00022723"/>
    </source>
</evidence>
<dbReference type="SUPFAM" id="SSF52833">
    <property type="entry name" value="Thioredoxin-like"/>
    <property type="match status" value="1"/>
</dbReference>
<dbReference type="Gene3D" id="6.10.250.1450">
    <property type="match status" value="1"/>
</dbReference>
<dbReference type="SMART" id="SM00928">
    <property type="entry name" value="NADH_4Fe-4S"/>
    <property type="match status" value="1"/>
</dbReference>
<reference evidence="7" key="1">
    <citation type="journal article" date="2020" name="mSystems">
        <title>Genome- and Community-Level Interaction Insights into Carbon Utilization and Element Cycling Functions of Hydrothermarchaeota in Hydrothermal Sediment.</title>
        <authorList>
            <person name="Zhou Z."/>
            <person name="Liu Y."/>
            <person name="Xu W."/>
            <person name="Pan J."/>
            <person name="Luo Z.H."/>
            <person name="Li M."/>
        </authorList>
    </citation>
    <scope>NUCLEOTIDE SEQUENCE [LARGE SCALE GENOMIC DNA]</scope>
    <source>
        <strain evidence="7">SpSt-776</strain>
    </source>
</reference>
<evidence type="ECO:0000256" key="4">
    <source>
        <dbReference type="ARBA" id="ARBA00023004"/>
    </source>
</evidence>
<dbReference type="Pfam" id="PF10589">
    <property type="entry name" value="NADH_4Fe-4S"/>
    <property type="match status" value="1"/>
</dbReference>
<dbReference type="Gene3D" id="3.10.20.600">
    <property type="match status" value="1"/>
</dbReference>
<dbReference type="CDD" id="cd02980">
    <property type="entry name" value="TRX_Fd_family"/>
    <property type="match status" value="1"/>
</dbReference>
<dbReference type="PROSITE" id="PS51379">
    <property type="entry name" value="4FE4S_FER_2"/>
    <property type="match status" value="2"/>
</dbReference>
<evidence type="ECO:0000256" key="2">
    <source>
        <dbReference type="ARBA" id="ARBA00022485"/>
    </source>
</evidence>
<dbReference type="SUPFAM" id="SSF142984">
    <property type="entry name" value="Nqo1 middle domain-like"/>
    <property type="match status" value="1"/>
</dbReference>
<keyword evidence="4" id="KW-0408">Iron</keyword>
<gene>
    <name evidence="7" type="ORF">ENV62_04825</name>
</gene>
<feature type="domain" description="4Fe-4S ferredoxin-type" evidence="6">
    <location>
        <begin position="560"/>
        <end position="589"/>
    </location>
</feature>